<dbReference type="EMBL" id="CAJVPM010000672">
    <property type="protein sequence ID" value="CAG8449219.1"/>
    <property type="molecule type" value="Genomic_DNA"/>
</dbReference>
<evidence type="ECO:0000313" key="1">
    <source>
        <dbReference type="EMBL" id="CAG8449219.1"/>
    </source>
</evidence>
<name>A0ACA9K312_9GLOM</name>
<gene>
    <name evidence="1" type="ORF">SCALOS_LOCUS1105</name>
</gene>
<accession>A0ACA9K312</accession>
<comment type="caution">
    <text evidence="1">The sequence shown here is derived from an EMBL/GenBank/DDBJ whole genome shotgun (WGS) entry which is preliminary data.</text>
</comment>
<sequence length="46" mass="5128">MDDNEQTSQQYIDGVLDPFNGYQNPVISEPTPFSIMGNLALDKIPN</sequence>
<keyword evidence="2" id="KW-1185">Reference proteome</keyword>
<organism evidence="1 2">
    <name type="scientific">Scutellospora calospora</name>
    <dbReference type="NCBI Taxonomy" id="85575"/>
    <lineage>
        <taxon>Eukaryota</taxon>
        <taxon>Fungi</taxon>
        <taxon>Fungi incertae sedis</taxon>
        <taxon>Mucoromycota</taxon>
        <taxon>Glomeromycotina</taxon>
        <taxon>Glomeromycetes</taxon>
        <taxon>Diversisporales</taxon>
        <taxon>Gigasporaceae</taxon>
        <taxon>Scutellospora</taxon>
    </lineage>
</organism>
<evidence type="ECO:0000313" key="2">
    <source>
        <dbReference type="Proteomes" id="UP000789860"/>
    </source>
</evidence>
<protein>
    <submittedName>
        <fullName evidence="1">10534_t:CDS:1</fullName>
    </submittedName>
</protein>
<proteinExistence type="predicted"/>
<dbReference type="Proteomes" id="UP000789860">
    <property type="component" value="Unassembled WGS sequence"/>
</dbReference>
<reference evidence="1" key="1">
    <citation type="submission" date="2021-06" db="EMBL/GenBank/DDBJ databases">
        <authorList>
            <person name="Kallberg Y."/>
            <person name="Tangrot J."/>
            <person name="Rosling A."/>
        </authorList>
    </citation>
    <scope>NUCLEOTIDE SEQUENCE</scope>
    <source>
        <strain evidence="1">AU212A</strain>
    </source>
</reference>